<organism evidence="1">
    <name type="scientific">Zea mays</name>
    <name type="common">Maize</name>
    <dbReference type="NCBI Taxonomy" id="4577"/>
    <lineage>
        <taxon>Eukaryota</taxon>
        <taxon>Viridiplantae</taxon>
        <taxon>Streptophyta</taxon>
        <taxon>Embryophyta</taxon>
        <taxon>Tracheophyta</taxon>
        <taxon>Spermatophyta</taxon>
        <taxon>Magnoliopsida</taxon>
        <taxon>Liliopsida</taxon>
        <taxon>Poales</taxon>
        <taxon>Poaceae</taxon>
        <taxon>PACMAD clade</taxon>
        <taxon>Panicoideae</taxon>
        <taxon>Andropogonodae</taxon>
        <taxon>Andropogoneae</taxon>
        <taxon>Tripsacinae</taxon>
        <taxon>Zea</taxon>
    </lineage>
</organism>
<name>B7ZXS7_MAIZE</name>
<evidence type="ECO:0000313" key="1">
    <source>
        <dbReference type="EMBL" id="ACL52726.1"/>
    </source>
</evidence>
<reference evidence="1" key="1">
    <citation type="journal article" date="2009" name="PLoS Genet.">
        <title>Sequencing, mapping, and analysis of 27,455 maize full-length cDNAs.</title>
        <authorList>
            <person name="Soderlund C."/>
            <person name="Descour A."/>
            <person name="Kudrna D."/>
            <person name="Bomhoff M."/>
            <person name="Boyd L."/>
            <person name="Currie J."/>
            <person name="Angelova A."/>
            <person name="Collura K."/>
            <person name="Wissotski M."/>
            <person name="Ashley E."/>
            <person name="Morrow D."/>
            <person name="Fernandes J."/>
            <person name="Walbot V."/>
            <person name="Yu Y."/>
        </authorList>
    </citation>
    <scope>NUCLEOTIDE SEQUENCE</scope>
    <source>
        <strain evidence="1">B73</strain>
    </source>
</reference>
<dbReference type="AlphaFoldDB" id="B7ZXS7"/>
<accession>B7ZXS7</accession>
<protein>
    <submittedName>
        <fullName evidence="1">Uncharacterized protein</fullName>
    </submittedName>
</protein>
<dbReference type="EMBL" id="BT054119">
    <property type="protein sequence ID" value="ACL52726.1"/>
    <property type="molecule type" value="mRNA"/>
</dbReference>
<proteinExistence type="evidence at transcript level"/>
<dbReference type="HOGENOM" id="CLU_2577337_0_0_1"/>
<sequence length="81" mass="9070">MTCFLQIRDTTFFSSFKARRSLLLVLGMSAHYLLALHKLSWTTDITCSPETEQAKLLSPAHIKLLNSMIVEQCSPISLGLT</sequence>